<evidence type="ECO:0000313" key="8">
    <source>
        <dbReference type="EMBL" id="TQD90028.1"/>
    </source>
</evidence>
<dbReference type="GO" id="GO:0005634">
    <property type="term" value="C:nucleus"/>
    <property type="evidence" value="ECO:0007669"/>
    <property type="project" value="UniProtKB-SubCell"/>
</dbReference>
<keyword evidence="9" id="KW-1185">Reference proteome</keyword>
<keyword evidence="2 6" id="KW-0932">Cytokinin signaling pathway</keyword>
<dbReference type="SUPFAM" id="SSF47226">
    <property type="entry name" value="Histidine-containing phosphotransfer domain, HPT domain"/>
    <property type="match status" value="2"/>
</dbReference>
<dbReference type="GO" id="GO:0009927">
    <property type="term" value="F:histidine phosphotransfer kinase activity"/>
    <property type="evidence" value="ECO:0007669"/>
    <property type="project" value="UniProtKB-UniRule"/>
</dbReference>
<dbReference type="GO" id="GO:0009736">
    <property type="term" value="P:cytokinin-activated signaling pathway"/>
    <property type="evidence" value="ECO:0007669"/>
    <property type="project" value="UniProtKB-KW"/>
</dbReference>
<dbReference type="InterPro" id="IPR036641">
    <property type="entry name" value="HPT_dom_sf"/>
</dbReference>
<dbReference type="STRING" id="106549.A0A540LUG6"/>
<reference evidence="8 9" key="1">
    <citation type="journal article" date="2019" name="G3 (Bethesda)">
        <title>Sequencing of a Wild Apple (Malus baccata) Genome Unravels the Differences Between Cultivated and Wild Apple Species Regarding Disease Resistance and Cold Tolerance.</title>
        <authorList>
            <person name="Chen X."/>
        </authorList>
    </citation>
    <scope>NUCLEOTIDE SEQUENCE [LARGE SCALE GENOMIC DNA]</scope>
    <source>
        <strain evidence="9">cv. Shandingzi</strain>
        <tissue evidence="8">Leaves</tissue>
    </source>
</reference>
<dbReference type="PANTHER" id="PTHR28242">
    <property type="entry name" value="PHOSPHORELAY INTERMEDIATE PROTEIN YPD1"/>
    <property type="match status" value="1"/>
</dbReference>
<comment type="domain">
    <text evidence="6">Histidine-containing phosphotransfer domain (HPt) contains an active histidine that mediates the phosphotransfer.</text>
</comment>
<keyword evidence="5" id="KW-0539">Nucleus</keyword>
<keyword evidence="4 6" id="KW-0902">Two-component regulatory system</keyword>
<dbReference type="GO" id="GO:0000160">
    <property type="term" value="P:phosphorelay signal transduction system"/>
    <property type="evidence" value="ECO:0007669"/>
    <property type="project" value="UniProtKB-UniRule"/>
</dbReference>
<dbReference type="Pfam" id="PF01627">
    <property type="entry name" value="Hpt"/>
    <property type="match status" value="1"/>
</dbReference>
<evidence type="ECO:0000256" key="1">
    <source>
        <dbReference type="ARBA" id="ARBA00022490"/>
    </source>
</evidence>
<evidence type="ECO:0000256" key="6">
    <source>
        <dbReference type="RuleBase" id="RU369004"/>
    </source>
</evidence>
<dbReference type="FunFam" id="1.20.120.160:FF:000001">
    <property type="entry name" value="Histidine-containing phosphotransfer protein 1"/>
    <property type="match status" value="1"/>
</dbReference>
<dbReference type="InterPro" id="IPR045871">
    <property type="entry name" value="AHP1-5/YPD1"/>
</dbReference>
<dbReference type="GO" id="GO:0005829">
    <property type="term" value="C:cytosol"/>
    <property type="evidence" value="ECO:0007669"/>
    <property type="project" value="UniProtKB-SubCell"/>
</dbReference>
<gene>
    <name evidence="8" type="ORF">C1H46_024432</name>
</gene>
<dbReference type="GO" id="GO:0043424">
    <property type="term" value="F:protein histidine kinase binding"/>
    <property type="evidence" value="ECO:0007669"/>
    <property type="project" value="UniProtKB-UniRule"/>
</dbReference>
<name>A0A540LUG6_MALBA</name>
<evidence type="ECO:0000313" key="9">
    <source>
        <dbReference type="Proteomes" id="UP000315295"/>
    </source>
</evidence>
<evidence type="ECO:0000259" key="7">
    <source>
        <dbReference type="Pfam" id="PF01627"/>
    </source>
</evidence>
<organism evidence="8 9">
    <name type="scientific">Malus baccata</name>
    <name type="common">Siberian crab apple</name>
    <name type="synonym">Pyrus baccata</name>
    <dbReference type="NCBI Taxonomy" id="106549"/>
    <lineage>
        <taxon>Eukaryota</taxon>
        <taxon>Viridiplantae</taxon>
        <taxon>Streptophyta</taxon>
        <taxon>Embryophyta</taxon>
        <taxon>Tracheophyta</taxon>
        <taxon>Spermatophyta</taxon>
        <taxon>Magnoliopsida</taxon>
        <taxon>eudicotyledons</taxon>
        <taxon>Gunneridae</taxon>
        <taxon>Pentapetalae</taxon>
        <taxon>rosids</taxon>
        <taxon>fabids</taxon>
        <taxon>Rosales</taxon>
        <taxon>Rosaceae</taxon>
        <taxon>Amygdaloideae</taxon>
        <taxon>Maleae</taxon>
        <taxon>Malus</taxon>
    </lineage>
</organism>
<comment type="caution">
    <text evidence="8">The sequence shown here is derived from an EMBL/GenBank/DDBJ whole genome shotgun (WGS) entry which is preliminary data.</text>
</comment>
<protein>
    <recommendedName>
        <fullName evidence="6">Histidine-containing phosphotransfer protein</fullName>
    </recommendedName>
</protein>
<evidence type="ECO:0000256" key="3">
    <source>
        <dbReference type="ARBA" id="ARBA00022990"/>
    </source>
</evidence>
<comment type="function">
    <text evidence="6">Functions as a two-component phosphorelay mediators between cytokinin sensor histidine kinases and response regulators (B-type ARRs). Plays an important role in propagating cytokinin signal transduction.</text>
</comment>
<dbReference type="EMBL" id="VIEB01000463">
    <property type="protein sequence ID" value="TQD90028.1"/>
    <property type="molecule type" value="Genomic_DNA"/>
</dbReference>
<evidence type="ECO:0000256" key="4">
    <source>
        <dbReference type="ARBA" id="ARBA00023012"/>
    </source>
</evidence>
<keyword evidence="1" id="KW-0963">Cytoplasm</keyword>
<evidence type="ECO:0000256" key="2">
    <source>
        <dbReference type="ARBA" id="ARBA00022864"/>
    </source>
</evidence>
<proteinExistence type="predicted"/>
<evidence type="ECO:0000256" key="5">
    <source>
        <dbReference type="ARBA" id="ARBA00023242"/>
    </source>
</evidence>
<dbReference type="InterPro" id="IPR008207">
    <property type="entry name" value="Sig_transdc_His_kin_Hpt_dom"/>
</dbReference>
<dbReference type="Proteomes" id="UP000315295">
    <property type="component" value="Unassembled WGS sequence"/>
</dbReference>
<keyword evidence="3" id="KW-0007">Acetylation</keyword>
<dbReference type="PANTHER" id="PTHR28242:SF13">
    <property type="entry name" value="HISTIDINE-CONTAINING PHOSPHOTRANSFER PROTEIN 5"/>
    <property type="match status" value="1"/>
</dbReference>
<accession>A0A540LUG6</accession>
<dbReference type="AlphaFoldDB" id="A0A540LUG6"/>
<comment type="subcellular location">
    <subcellularLocation>
        <location evidence="6">Cytoplasm</location>
        <location evidence="6">Cytosol</location>
    </subcellularLocation>
    <subcellularLocation>
        <location evidence="6">Nucleus</location>
    </subcellularLocation>
</comment>
<sequence>MDAVTQWRKQWFDYTQYLRREGFLDDQFAQLKKLQDENSPDFVVEVVSLFFQDSEKLFNNMARALEQNVVNFKQVDAYVHQFKGSSAWIGAFRLKNVCINFRNFCEAQNLEGIGAFRLKNVCINFRNFCEAQNLEGCLRCLQQLQQESSALKNNLENLFRLEQQIVAAGGSIPMME</sequence>
<feature type="domain" description="HPt" evidence="7">
    <location>
        <begin position="45"/>
        <end position="111"/>
    </location>
</feature>
<dbReference type="Gene3D" id="1.20.120.160">
    <property type="entry name" value="HPT domain"/>
    <property type="match status" value="2"/>
</dbReference>
<dbReference type="CDD" id="cd00088">
    <property type="entry name" value="HPT"/>
    <property type="match status" value="1"/>
</dbReference>